<evidence type="ECO:0000313" key="1">
    <source>
        <dbReference type="EMBL" id="KAH6930276.1"/>
    </source>
</evidence>
<name>A0ACB7S8K1_HYAAI</name>
<keyword evidence="2" id="KW-1185">Reference proteome</keyword>
<protein>
    <submittedName>
        <fullName evidence="1">Uncharacterized protein</fullName>
    </submittedName>
</protein>
<comment type="caution">
    <text evidence="1">The sequence shown here is derived from an EMBL/GenBank/DDBJ whole genome shotgun (WGS) entry which is preliminary data.</text>
</comment>
<accession>A0ACB7S8K1</accession>
<proteinExistence type="predicted"/>
<sequence>MGKGGLELNLDYFCSRRGIASTVVTLFSAMLFILLKASGNSTGVYMWLSHLSFTYSLVGAYLAVHSLFSSIDSTTTVFVSSRCCLEDI</sequence>
<organism evidence="1 2">
    <name type="scientific">Hyalomma asiaticum</name>
    <name type="common">Tick</name>
    <dbReference type="NCBI Taxonomy" id="266040"/>
    <lineage>
        <taxon>Eukaryota</taxon>
        <taxon>Metazoa</taxon>
        <taxon>Ecdysozoa</taxon>
        <taxon>Arthropoda</taxon>
        <taxon>Chelicerata</taxon>
        <taxon>Arachnida</taxon>
        <taxon>Acari</taxon>
        <taxon>Parasitiformes</taxon>
        <taxon>Ixodida</taxon>
        <taxon>Ixodoidea</taxon>
        <taxon>Ixodidae</taxon>
        <taxon>Hyalomminae</taxon>
        <taxon>Hyalomma</taxon>
    </lineage>
</organism>
<dbReference type="Proteomes" id="UP000821845">
    <property type="component" value="Chromosome 5"/>
</dbReference>
<gene>
    <name evidence="1" type="ORF">HPB50_012288</name>
</gene>
<reference evidence="1" key="1">
    <citation type="submission" date="2020-05" db="EMBL/GenBank/DDBJ databases">
        <title>Large-scale comparative analyses of tick genomes elucidate their genetic diversity and vector capacities.</title>
        <authorList>
            <person name="Jia N."/>
            <person name="Wang J."/>
            <person name="Shi W."/>
            <person name="Du L."/>
            <person name="Sun Y."/>
            <person name="Zhan W."/>
            <person name="Jiang J."/>
            <person name="Wang Q."/>
            <person name="Zhang B."/>
            <person name="Ji P."/>
            <person name="Sakyi L.B."/>
            <person name="Cui X."/>
            <person name="Yuan T."/>
            <person name="Jiang B."/>
            <person name="Yang W."/>
            <person name="Lam T.T.-Y."/>
            <person name="Chang Q."/>
            <person name="Ding S."/>
            <person name="Wang X."/>
            <person name="Zhu J."/>
            <person name="Ruan X."/>
            <person name="Zhao L."/>
            <person name="Wei J."/>
            <person name="Que T."/>
            <person name="Du C."/>
            <person name="Cheng J."/>
            <person name="Dai P."/>
            <person name="Han X."/>
            <person name="Huang E."/>
            <person name="Gao Y."/>
            <person name="Liu J."/>
            <person name="Shao H."/>
            <person name="Ye R."/>
            <person name="Li L."/>
            <person name="Wei W."/>
            <person name="Wang X."/>
            <person name="Wang C."/>
            <person name="Yang T."/>
            <person name="Huo Q."/>
            <person name="Li W."/>
            <person name="Guo W."/>
            <person name="Chen H."/>
            <person name="Zhou L."/>
            <person name="Ni X."/>
            <person name="Tian J."/>
            <person name="Zhou Y."/>
            <person name="Sheng Y."/>
            <person name="Liu T."/>
            <person name="Pan Y."/>
            <person name="Xia L."/>
            <person name="Li J."/>
            <person name="Zhao F."/>
            <person name="Cao W."/>
        </authorList>
    </citation>
    <scope>NUCLEOTIDE SEQUENCE</scope>
    <source>
        <strain evidence="1">Hyas-2018</strain>
    </source>
</reference>
<evidence type="ECO:0000313" key="2">
    <source>
        <dbReference type="Proteomes" id="UP000821845"/>
    </source>
</evidence>
<dbReference type="EMBL" id="CM023485">
    <property type="protein sequence ID" value="KAH6930276.1"/>
    <property type="molecule type" value="Genomic_DNA"/>
</dbReference>